<feature type="transmembrane region" description="Helical" evidence="6">
    <location>
        <begin position="368"/>
        <end position="388"/>
    </location>
</feature>
<comment type="subcellular location">
    <subcellularLocation>
        <location evidence="1">Cell membrane</location>
        <topology evidence="1">Multi-pass membrane protein</topology>
    </subcellularLocation>
</comment>
<organism evidence="8 9">
    <name type="scientific">Providencia alcalifaciens</name>
    <dbReference type="NCBI Taxonomy" id="126385"/>
    <lineage>
        <taxon>Bacteria</taxon>
        <taxon>Pseudomonadati</taxon>
        <taxon>Pseudomonadota</taxon>
        <taxon>Gammaproteobacteria</taxon>
        <taxon>Enterobacterales</taxon>
        <taxon>Morganellaceae</taxon>
        <taxon>Providencia</taxon>
    </lineage>
</organism>
<gene>
    <name evidence="8" type="ORF">EC835_109144</name>
</gene>
<feature type="transmembrane region" description="Helical" evidence="6">
    <location>
        <begin position="142"/>
        <end position="164"/>
    </location>
</feature>
<proteinExistence type="predicted"/>
<accession>A0A4R3NHA7</accession>
<evidence type="ECO:0000256" key="1">
    <source>
        <dbReference type="ARBA" id="ARBA00004651"/>
    </source>
</evidence>
<feature type="transmembrane region" description="Helical" evidence="6">
    <location>
        <begin position="278"/>
        <end position="299"/>
    </location>
</feature>
<evidence type="ECO:0000256" key="5">
    <source>
        <dbReference type="ARBA" id="ARBA00023136"/>
    </source>
</evidence>
<keyword evidence="2" id="KW-1003">Cell membrane</keyword>
<evidence type="ECO:0000256" key="2">
    <source>
        <dbReference type="ARBA" id="ARBA00022475"/>
    </source>
</evidence>
<evidence type="ECO:0000313" key="9">
    <source>
        <dbReference type="Proteomes" id="UP000295055"/>
    </source>
</evidence>
<evidence type="ECO:0000259" key="7">
    <source>
        <dbReference type="PROSITE" id="PS50850"/>
    </source>
</evidence>
<comment type="caution">
    <text evidence="8">The sequence shown here is derived from an EMBL/GenBank/DDBJ whole genome shotgun (WGS) entry which is preliminary data.</text>
</comment>
<dbReference type="AlphaFoldDB" id="A0A4R3NHA7"/>
<keyword evidence="4 6" id="KW-1133">Transmembrane helix</keyword>
<feature type="transmembrane region" description="Helical" evidence="6">
    <location>
        <begin position="80"/>
        <end position="98"/>
    </location>
</feature>
<dbReference type="Proteomes" id="UP000295055">
    <property type="component" value="Unassembled WGS sequence"/>
</dbReference>
<feature type="transmembrane region" description="Helical" evidence="6">
    <location>
        <begin position="336"/>
        <end position="362"/>
    </location>
</feature>
<keyword evidence="5 6" id="KW-0472">Membrane</keyword>
<dbReference type="GO" id="GO:0022857">
    <property type="term" value="F:transmembrane transporter activity"/>
    <property type="evidence" value="ECO:0007669"/>
    <property type="project" value="InterPro"/>
</dbReference>
<sequence>MSESKMRKLENFNLLLMLIALAAVGQMTQTVYVPVIAEIAVYFGEPSGAVQRVMAAYLFSYGFSQLLYGPLSDQIGRRPVILAGLSIFLISTIVAIFAPTLTVLTVASGLQGLGTGVAGVMVRTMPRDLYKGTALRYANSLLNMGVLVSPLLAPMFGGILAHFFGWHACYIFLFLLGGGVLFSMYRWMPETRPISPEKHNLVASYRELLSNGSFLSYLTMLIGALAGIAVFEACSGVLMGGVLGLSSITVSILFILPIPAAFFGAWYAGREGKNFSTLMWQSVLICLAAGIMMWVPGWFGIMNTWTLLVPAAIFFFGAGMLFPLATTGAMEPFPYLAGAAGALVGGLQNVGSGVATWVSALMPQNGQFSLGLLMFLMSMLVVLCWLPLARRMSHTERMV</sequence>
<dbReference type="NCBIfam" id="NF008654">
    <property type="entry name" value="PRK11652.1"/>
    <property type="match status" value="1"/>
</dbReference>
<feature type="transmembrane region" description="Helical" evidence="6">
    <location>
        <begin position="104"/>
        <end position="122"/>
    </location>
</feature>
<feature type="transmembrane region" description="Helical" evidence="6">
    <location>
        <begin position="12"/>
        <end position="37"/>
    </location>
</feature>
<feature type="domain" description="Major facilitator superfamily (MFS) profile" evidence="7">
    <location>
        <begin position="14"/>
        <end position="396"/>
    </location>
</feature>
<feature type="transmembrane region" description="Helical" evidence="6">
    <location>
        <begin position="237"/>
        <end position="266"/>
    </location>
</feature>
<evidence type="ECO:0000256" key="6">
    <source>
        <dbReference type="SAM" id="Phobius"/>
    </source>
</evidence>
<dbReference type="SUPFAM" id="SSF103473">
    <property type="entry name" value="MFS general substrate transporter"/>
    <property type="match status" value="1"/>
</dbReference>
<dbReference type="PROSITE" id="PS50850">
    <property type="entry name" value="MFS"/>
    <property type="match status" value="1"/>
</dbReference>
<feature type="transmembrane region" description="Helical" evidence="6">
    <location>
        <begin position="170"/>
        <end position="188"/>
    </location>
</feature>
<dbReference type="FunFam" id="1.20.1720.10:FF:000006">
    <property type="entry name" value="Multidrug resistance protein D"/>
    <property type="match status" value="1"/>
</dbReference>
<dbReference type="InterPro" id="IPR020846">
    <property type="entry name" value="MFS_dom"/>
</dbReference>
<keyword evidence="3 6" id="KW-0812">Transmembrane</keyword>
<dbReference type="InterPro" id="IPR036259">
    <property type="entry name" value="MFS_trans_sf"/>
</dbReference>
<dbReference type="GO" id="GO:0005886">
    <property type="term" value="C:plasma membrane"/>
    <property type="evidence" value="ECO:0007669"/>
    <property type="project" value="UniProtKB-SubCell"/>
</dbReference>
<reference evidence="8 9" key="1">
    <citation type="submission" date="2019-03" db="EMBL/GenBank/DDBJ databases">
        <title>Genomic analyses of the natural microbiome of Caenorhabditis elegans.</title>
        <authorList>
            <person name="Samuel B."/>
        </authorList>
    </citation>
    <scope>NUCLEOTIDE SEQUENCE [LARGE SCALE GENOMIC DNA]</scope>
    <source>
        <strain evidence="8 9">JUb102</strain>
    </source>
</reference>
<dbReference type="CDD" id="cd17320">
    <property type="entry name" value="MFS_MdfA_MDR_like"/>
    <property type="match status" value="1"/>
</dbReference>
<protein>
    <submittedName>
        <fullName evidence="8">DHA1 family 2-module integral membrane pump EmrD-like MFS transporter</fullName>
    </submittedName>
</protein>
<name>A0A4R3NHA7_9GAMM</name>
<dbReference type="Pfam" id="PF07690">
    <property type="entry name" value="MFS_1"/>
    <property type="match status" value="1"/>
</dbReference>
<dbReference type="PANTHER" id="PTHR43124:SF3">
    <property type="entry name" value="CHLORAMPHENICOL EFFLUX PUMP RV0191"/>
    <property type="match status" value="1"/>
</dbReference>
<evidence type="ECO:0000313" key="8">
    <source>
        <dbReference type="EMBL" id="TCT30391.1"/>
    </source>
</evidence>
<evidence type="ECO:0000256" key="4">
    <source>
        <dbReference type="ARBA" id="ARBA00022989"/>
    </source>
</evidence>
<dbReference type="PANTHER" id="PTHR43124">
    <property type="entry name" value="PURINE EFFLUX PUMP PBUE"/>
    <property type="match status" value="1"/>
</dbReference>
<feature type="transmembrane region" description="Helical" evidence="6">
    <location>
        <begin position="305"/>
        <end position="324"/>
    </location>
</feature>
<feature type="transmembrane region" description="Helical" evidence="6">
    <location>
        <begin position="208"/>
        <end position="231"/>
    </location>
</feature>
<dbReference type="Gene3D" id="1.20.1720.10">
    <property type="entry name" value="Multidrug resistance protein D"/>
    <property type="match status" value="1"/>
</dbReference>
<dbReference type="EMBL" id="SMAS01000009">
    <property type="protein sequence ID" value="TCT30391.1"/>
    <property type="molecule type" value="Genomic_DNA"/>
</dbReference>
<evidence type="ECO:0000256" key="3">
    <source>
        <dbReference type="ARBA" id="ARBA00022692"/>
    </source>
</evidence>
<dbReference type="InterPro" id="IPR050189">
    <property type="entry name" value="MFS_Efflux_Transporters"/>
</dbReference>
<feature type="transmembrane region" description="Helical" evidence="6">
    <location>
        <begin position="49"/>
        <end position="68"/>
    </location>
</feature>
<dbReference type="InterPro" id="IPR011701">
    <property type="entry name" value="MFS"/>
</dbReference>